<dbReference type="PRINTS" id="PR01345">
    <property type="entry name" value="CERVTRCPTASE"/>
</dbReference>
<sequence>MHKCRMLLRSFRSSNPDFYFRLFNTYIRPTLEYGCEIFHPHSSSLAKKLESPLKFFPVKSFFDVIFPSSVIRF</sequence>
<organism evidence="1 2">
    <name type="scientific">Caenorhabditis japonica</name>
    <dbReference type="NCBI Taxonomy" id="281687"/>
    <lineage>
        <taxon>Eukaryota</taxon>
        <taxon>Metazoa</taxon>
        <taxon>Ecdysozoa</taxon>
        <taxon>Nematoda</taxon>
        <taxon>Chromadorea</taxon>
        <taxon>Rhabditida</taxon>
        <taxon>Rhabditina</taxon>
        <taxon>Rhabditomorpha</taxon>
        <taxon>Rhabditoidea</taxon>
        <taxon>Rhabditidae</taxon>
        <taxon>Peloderinae</taxon>
        <taxon>Caenorhabditis</taxon>
    </lineage>
</organism>
<accession>A0A8R1IHL7</accession>
<dbReference type="AlphaFoldDB" id="A0A8R1IHL7"/>
<dbReference type="Proteomes" id="UP000005237">
    <property type="component" value="Unassembled WGS sequence"/>
</dbReference>
<keyword evidence="2" id="KW-1185">Reference proteome</keyword>
<reference evidence="1" key="2">
    <citation type="submission" date="2022-06" db="UniProtKB">
        <authorList>
            <consortium name="EnsemblMetazoa"/>
        </authorList>
    </citation>
    <scope>IDENTIFICATION</scope>
    <source>
        <strain evidence="1">DF5081</strain>
    </source>
</reference>
<evidence type="ECO:0000313" key="2">
    <source>
        <dbReference type="Proteomes" id="UP000005237"/>
    </source>
</evidence>
<proteinExistence type="predicted"/>
<dbReference type="EnsemblMetazoa" id="CJA36417.1">
    <property type="protein sequence ID" value="CJA36417.1"/>
    <property type="gene ID" value="WBGene00212264"/>
</dbReference>
<protein>
    <submittedName>
        <fullName evidence="1">Uncharacterized protein</fullName>
    </submittedName>
</protein>
<name>A0A8R1IHL7_CAEJA</name>
<evidence type="ECO:0000313" key="1">
    <source>
        <dbReference type="EnsemblMetazoa" id="CJA36417.1"/>
    </source>
</evidence>
<reference evidence="2" key="1">
    <citation type="submission" date="2010-08" db="EMBL/GenBank/DDBJ databases">
        <authorList>
            <consortium name="Caenorhabditis japonica Sequencing Consortium"/>
            <person name="Wilson R.K."/>
        </authorList>
    </citation>
    <scope>NUCLEOTIDE SEQUENCE [LARGE SCALE GENOMIC DNA]</scope>
    <source>
        <strain evidence="2">DF5081</strain>
    </source>
</reference>